<accession>A0A412IEL6</accession>
<comment type="caution">
    <text evidence="3">The sequence shown here is derived from an EMBL/GenBank/DDBJ whole genome shotgun (WGS) entry which is preliminary data.</text>
</comment>
<dbReference type="AlphaFoldDB" id="A0A412IEL6"/>
<sequence>MGIFGYLLAGFIGFLIGVVISCILLSKRGLEMYNNVQKAGTESFGNAKGLYNAYMTAMGEGEDEQPEKAEEESDAEAEAEPEDDVE</sequence>
<evidence type="ECO:0000256" key="2">
    <source>
        <dbReference type="SAM" id="Phobius"/>
    </source>
</evidence>
<feature type="compositionally biased region" description="Acidic residues" evidence="1">
    <location>
        <begin position="60"/>
        <end position="86"/>
    </location>
</feature>
<gene>
    <name evidence="3" type="ORF">DWX94_13785</name>
</gene>
<name>A0A412IEL6_9FIRM</name>
<dbReference type="EMBL" id="QRVK01000065">
    <property type="protein sequence ID" value="RGS35381.1"/>
    <property type="molecule type" value="Genomic_DNA"/>
</dbReference>
<organism evidence="3 4">
    <name type="scientific">Coprococcus eutactus</name>
    <dbReference type="NCBI Taxonomy" id="33043"/>
    <lineage>
        <taxon>Bacteria</taxon>
        <taxon>Bacillati</taxon>
        <taxon>Bacillota</taxon>
        <taxon>Clostridia</taxon>
        <taxon>Lachnospirales</taxon>
        <taxon>Lachnospiraceae</taxon>
        <taxon>Coprococcus</taxon>
    </lineage>
</organism>
<reference evidence="3 4" key="1">
    <citation type="submission" date="2018-08" db="EMBL/GenBank/DDBJ databases">
        <title>A genome reference for cultivated species of the human gut microbiota.</title>
        <authorList>
            <person name="Zou Y."/>
            <person name="Xue W."/>
            <person name="Luo G."/>
        </authorList>
    </citation>
    <scope>NUCLEOTIDE SEQUENCE [LARGE SCALE GENOMIC DNA]</scope>
    <source>
        <strain evidence="3 4">AF22-21</strain>
    </source>
</reference>
<feature type="transmembrane region" description="Helical" evidence="2">
    <location>
        <begin position="6"/>
        <end position="25"/>
    </location>
</feature>
<keyword evidence="2" id="KW-0472">Membrane</keyword>
<protein>
    <submittedName>
        <fullName evidence="3">Uncharacterized protein</fullName>
    </submittedName>
</protein>
<feature type="region of interest" description="Disordered" evidence="1">
    <location>
        <begin position="59"/>
        <end position="86"/>
    </location>
</feature>
<dbReference type="Proteomes" id="UP000283295">
    <property type="component" value="Unassembled WGS sequence"/>
</dbReference>
<proteinExistence type="predicted"/>
<keyword evidence="2" id="KW-0812">Transmembrane</keyword>
<keyword evidence="2" id="KW-1133">Transmembrane helix</keyword>
<evidence type="ECO:0000313" key="3">
    <source>
        <dbReference type="EMBL" id="RGS35381.1"/>
    </source>
</evidence>
<evidence type="ECO:0000313" key="4">
    <source>
        <dbReference type="Proteomes" id="UP000283295"/>
    </source>
</evidence>
<evidence type="ECO:0000256" key="1">
    <source>
        <dbReference type="SAM" id="MobiDB-lite"/>
    </source>
</evidence>